<accession>A0ABS0AWU7</accession>
<evidence type="ECO:0000313" key="1">
    <source>
        <dbReference type="EMBL" id="MBF5058607.1"/>
    </source>
</evidence>
<sequence length="85" mass="9838">MFKIPLNFLKNQYSSSHLCAYSKTIKGKKTPFPKYQGSELFGITSLSDKDFKQLITEGTKEISAYNQMIREAKKAQELRQKNKDE</sequence>
<reference evidence="1 2" key="1">
    <citation type="submission" date="2020-01" db="EMBL/GenBank/DDBJ databases">
        <title>Draft genome sequence of Cand. Neptunochlamydia vexilliferae K9.</title>
        <authorList>
            <person name="Schulz F."/>
            <person name="Koestlbacher S."/>
            <person name="Wascher F."/>
            <person name="Pizzetti I."/>
            <person name="Horn M."/>
        </authorList>
    </citation>
    <scope>NUCLEOTIDE SEQUENCE [LARGE SCALE GENOMIC DNA]</scope>
    <source>
        <strain evidence="1 2">K9</strain>
    </source>
</reference>
<protein>
    <submittedName>
        <fullName evidence="1">Uncharacterized protein</fullName>
    </submittedName>
</protein>
<name>A0ABS0AWU7_9BACT</name>
<organism evidence="1 2">
    <name type="scientific">Candidatus Neptunichlamydia vexilliferae</name>
    <dbReference type="NCBI Taxonomy" id="1651774"/>
    <lineage>
        <taxon>Bacteria</taxon>
        <taxon>Pseudomonadati</taxon>
        <taxon>Chlamydiota</taxon>
        <taxon>Chlamydiia</taxon>
        <taxon>Parachlamydiales</taxon>
        <taxon>Simkaniaceae</taxon>
        <taxon>Candidatus Neptunichlamydia</taxon>
    </lineage>
</organism>
<comment type="caution">
    <text evidence="1">The sequence shown here is derived from an EMBL/GenBank/DDBJ whole genome shotgun (WGS) entry which is preliminary data.</text>
</comment>
<dbReference type="RefSeq" id="WP_194846876.1">
    <property type="nucleotide sequence ID" value="NZ_JAAEJV010000001.1"/>
</dbReference>
<dbReference type="Proteomes" id="UP001194714">
    <property type="component" value="Unassembled WGS sequence"/>
</dbReference>
<dbReference type="EMBL" id="JAAEJV010000001">
    <property type="protein sequence ID" value="MBF5058607.1"/>
    <property type="molecule type" value="Genomic_DNA"/>
</dbReference>
<gene>
    <name evidence="1" type="ORF">NEPTK9_000104</name>
</gene>
<keyword evidence="2" id="KW-1185">Reference proteome</keyword>
<proteinExistence type="predicted"/>
<evidence type="ECO:0000313" key="2">
    <source>
        <dbReference type="Proteomes" id="UP001194714"/>
    </source>
</evidence>